<dbReference type="OrthoDB" id="718801at2759"/>
<evidence type="ECO:0000313" key="3">
    <source>
        <dbReference type="Proteomes" id="UP000275267"/>
    </source>
</evidence>
<proteinExistence type="predicted"/>
<feature type="compositionally biased region" description="Basic and acidic residues" evidence="1">
    <location>
        <begin position="18"/>
        <end position="28"/>
    </location>
</feature>
<feature type="region of interest" description="Disordered" evidence="1">
    <location>
        <begin position="179"/>
        <end position="224"/>
    </location>
</feature>
<reference evidence="3" key="1">
    <citation type="journal article" date="2019" name="Nat. Commun.">
        <title>The genome of broomcorn millet.</title>
        <authorList>
            <person name="Zou C."/>
            <person name="Miki D."/>
            <person name="Li D."/>
            <person name="Tang Q."/>
            <person name="Xiao L."/>
            <person name="Rajput S."/>
            <person name="Deng P."/>
            <person name="Jia W."/>
            <person name="Huang R."/>
            <person name="Zhang M."/>
            <person name="Sun Y."/>
            <person name="Hu J."/>
            <person name="Fu X."/>
            <person name="Schnable P.S."/>
            <person name="Li F."/>
            <person name="Zhang H."/>
            <person name="Feng B."/>
            <person name="Zhu X."/>
            <person name="Liu R."/>
            <person name="Schnable J.C."/>
            <person name="Zhu J.-K."/>
            <person name="Zhang H."/>
        </authorList>
    </citation>
    <scope>NUCLEOTIDE SEQUENCE [LARGE SCALE GENOMIC DNA]</scope>
</reference>
<feature type="region of interest" description="Disordered" evidence="1">
    <location>
        <begin position="1"/>
        <end position="28"/>
    </location>
</feature>
<accession>A0A3L6PLW9</accession>
<feature type="compositionally biased region" description="Basic residues" evidence="1">
    <location>
        <begin position="199"/>
        <end position="212"/>
    </location>
</feature>
<dbReference type="AlphaFoldDB" id="A0A3L6PLW9"/>
<evidence type="ECO:0000313" key="2">
    <source>
        <dbReference type="EMBL" id="RLM58638.1"/>
    </source>
</evidence>
<dbReference type="Proteomes" id="UP000275267">
    <property type="component" value="Unassembled WGS sequence"/>
</dbReference>
<gene>
    <name evidence="2" type="ORF">C2845_PM18G06060</name>
</gene>
<organism evidence="2 3">
    <name type="scientific">Panicum miliaceum</name>
    <name type="common">Proso millet</name>
    <name type="synonym">Broomcorn millet</name>
    <dbReference type="NCBI Taxonomy" id="4540"/>
    <lineage>
        <taxon>Eukaryota</taxon>
        <taxon>Viridiplantae</taxon>
        <taxon>Streptophyta</taxon>
        <taxon>Embryophyta</taxon>
        <taxon>Tracheophyta</taxon>
        <taxon>Spermatophyta</taxon>
        <taxon>Magnoliopsida</taxon>
        <taxon>Liliopsida</taxon>
        <taxon>Poales</taxon>
        <taxon>Poaceae</taxon>
        <taxon>PACMAD clade</taxon>
        <taxon>Panicoideae</taxon>
        <taxon>Panicodae</taxon>
        <taxon>Paniceae</taxon>
        <taxon>Panicinae</taxon>
        <taxon>Panicum</taxon>
        <taxon>Panicum sect. Panicum</taxon>
    </lineage>
</organism>
<name>A0A3L6PLW9_PANMI</name>
<feature type="compositionally biased region" description="Polar residues" evidence="1">
    <location>
        <begin position="1"/>
        <end position="11"/>
    </location>
</feature>
<comment type="caution">
    <text evidence="2">The sequence shown here is derived from an EMBL/GenBank/DDBJ whole genome shotgun (WGS) entry which is preliminary data.</text>
</comment>
<protein>
    <submittedName>
        <fullName evidence="2">Uncharacterized protein</fullName>
    </submittedName>
</protein>
<evidence type="ECO:0000256" key="1">
    <source>
        <dbReference type="SAM" id="MobiDB-lite"/>
    </source>
</evidence>
<keyword evidence="3" id="KW-1185">Reference proteome</keyword>
<sequence length="224" mass="25341">MRVKQLVTSRMGNKKTTTKGDKQEKKGDKNTFSDWSYRALKTMGVTGASAMYSFQHRIQHLRKWCRFGFDYLGPEDPSRICAEELSSDDALKRVKRVLLDVTSVPYVPQLFSSKNQPVAGHINLYRSSPPLPEIPCLDHLMPSAYITSREYRPAFDLDCEYKCSDTDGDLTLADRQKMSNKDTAQAVSNIPGGGSLPSHPRKPRVTTRKHRATLISIDDDEESR</sequence>
<dbReference type="EMBL" id="PQIB02000017">
    <property type="protein sequence ID" value="RLM58638.1"/>
    <property type="molecule type" value="Genomic_DNA"/>
</dbReference>